<dbReference type="InterPro" id="IPR056798">
    <property type="entry name" value="ADH_Fe_C"/>
</dbReference>
<name>A0A1G9T4P5_9FIRM</name>
<evidence type="ECO:0000256" key="1">
    <source>
        <dbReference type="ARBA" id="ARBA00007358"/>
    </source>
</evidence>
<dbReference type="STRING" id="349095.SAMN05660299_00870"/>
<dbReference type="FunFam" id="3.40.50.1970:FF:000003">
    <property type="entry name" value="Alcohol dehydrogenase, iron-containing"/>
    <property type="match status" value="1"/>
</dbReference>
<protein>
    <submittedName>
        <fullName evidence="5">Alcohol dehydrogenase, class IV</fullName>
    </submittedName>
</protein>
<accession>A0A1G9T4P5</accession>
<dbReference type="InterPro" id="IPR001670">
    <property type="entry name" value="ADH_Fe/GldA"/>
</dbReference>
<feature type="domain" description="Alcohol dehydrogenase iron-type/glycerol dehydrogenase GldA" evidence="3">
    <location>
        <begin position="7"/>
        <end position="173"/>
    </location>
</feature>
<keyword evidence="2" id="KW-0560">Oxidoreductase</keyword>
<sequence>MFTYEMPTKLFFGKNCIAQSGDYLAQLGKKALLVTGHHSAKINGSQQAILDTLQQLGISWAIFDEVENNPSILTVRRAAAFAKAEQVDFVIAVGGGSPMDAGKVIALLCTNEIDDVQLFSGPYKKPLPIVAVPTTSGTGSEVTKAAILTNPHAGTKQSVTDPLLFPSMAFVDPTFTMGVSPVVTIDTAIDALSHAVEGYMSNNSTPVSDVWAEEAMHFIGPHLTELGSDVSYAAREDLMYASTLAGIVIAQSGTTLIHGMGYQLTYYKGFTHGRANGMLFPSYMYLMTETMPDKVERVWDILNLDGLDEFTNIMNKLMPDTIQLTEEDIDCYTKLTMPTRAVQATAYNVTADVIASIYRQLR</sequence>
<feature type="domain" description="Fe-containing alcohol dehydrogenase-like C-terminal" evidence="4">
    <location>
        <begin position="184"/>
        <end position="307"/>
    </location>
</feature>
<dbReference type="EMBL" id="FNHQ01000006">
    <property type="protein sequence ID" value="SDM42620.1"/>
    <property type="molecule type" value="Genomic_DNA"/>
</dbReference>
<dbReference type="OrthoDB" id="1623957at2"/>
<dbReference type="GO" id="GO:0046872">
    <property type="term" value="F:metal ion binding"/>
    <property type="evidence" value="ECO:0007669"/>
    <property type="project" value="InterPro"/>
</dbReference>
<proteinExistence type="inferred from homology"/>
<dbReference type="Proteomes" id="UP000199309">
    <property type="component" value="Unassembled WGS sequence"/>
</dbReference>
<dbReference type="Gene3D" id="3.40.50.1970">
    <property type="match status" value="1"/>
</dbReference>
<gene>
    <name evidence="5" type="ORF">SAMN05660299_00870</name>
</gene>
<dbReference type="GO" id="GO:0004022">
    <property type="term" value="F:alcohol dehydrogenase (NAD+) activity"/>
    <property type="evidence" value="ECO:0007669"/>
    <property type="project" value="TreeGrafter"/>
</dbReference>
<keyword evidence="6" id="KW-1185">Reference proteome</keyword>
<evidence type="ECO:0000313" key="5">
    <source>
        <dbReference type="EMBL" id="SDM42620.1"/>
    </source>
</evidence>
<evidence type="ECO:0000256" key="2">
    <source>
        <dbReference type="ARBA" id="ARBA00023002"/>
    </source>
</evidence>
<dbReference type="RefSeq" id="WP_091648527.1">
    <property type="nucleotide sequence ID" value="NZ_FNHQ01000006.1"/>
</dbReference>
<dbReference type="Gene3D" id="1.20.1090.10">
    <property type="entry name" value="Dehydroquinate synthase-like - alpha domain"/>
    <property type="match status" value="1"/>
</dbReference>
<dbReference type="PANTHER" id="PTHR11496">
    <property type="entry name" value="ALCOHOL DEHYDROGENASE"/>
    <property type="match status" value="1"/>
</dbReference>
<dbReference type="AlphaFoldDB" id="A0A1G9T4P5"/>
<dbReference type="Pfam" id="PF25137">
    <property type="entry name" value="ADH_Fe_C"/>
    <property type="match status" value="1"/>
</dbReference>
<organism evidence="5 6">
    <name type="scientific">Megasphaera paucivorans</name>
    <dbReference type="NCBI Taxonomy" id="349095"/>
    <lineage>
        <taxon>Bacteria</taxon>
        <taxon>Bacillati</taxon>
        <taxon>Bacillota</taxon>
        <taxon>Negativicutes</taxon>
        <taxon>Veillonellales</taxon>
        <taxon>Veillonellaceae</taxon>
        <taxon>Megasphaera</taxon>
    </lineage>
</organism>
<comment type="similarity">
    <text evidence="1">Belongs to the iron-containing alcohol dehydrogenase family.</text>
</comment>
<dbReference type="InterPro" id="IPR039697">
    <property type="entry name" value="Alcohol_dehydrogenase_Fe"/>
</dbReference>
<dbReference type="SUPFAM" id="SSF56796">
    <property type="entry name" value="Dehydroquinate synthase-like"/>
    <property type="match status" value="1"/>
</dbReference>
<reference evidence="5 6" key="1">
    <citation type="submission" date="2016-10" db="EMBL/GenBank/DDBJ databases">
        <authorList>
            <person name="de Groot N.N."/>
        </authorList>
    </citation>
    <scope>NUCLEOTIDE SEQUENCE [LARGE SCALE GENOMIC DNA]</scope>
    <source>
        <strain evidence="5 6">DSM 16981</strain>
    </source>
</reference>
<dbReference type="Pfam" id="PF00465">
    <property type="entry name" value="Fe-ADH"/>
    <property type="match status" value="1"/>
</dbReference>
<evidence type="ECO:0000313" key="6">
    <source>
        <dbReference type="Proteomes" id="UP000199309"/>
    </source>
</evidence>
<evidence type="ECO:0000259" key="4">
    <source>
        <dbReference type="Pfam" id="PF25137"/>
    </source>
</evidence>
<dbReference type="PANTHER" id="PTHR11496:SF102">
    <property type="entry name" value="ALCOHOL DEHYDROGENASE 4"/>
    <property type="match status" value="1"/>
</dbReference>
<evidence type="ECO:0000259" key="3">
    <source>
        <dbReference type="Pfam" id="PF00465"/>
    </source>
</evidence>
<dbReference type="CDD" id="cd08181">
    <property type="entry name" value="PPD-like"/>
    <property type="match status" value="1"/>
</dbReference>